<protein>
    <submittedName>
        <fullName evidence="1">Proteasome protein</fullName>
    </submittedName>
</protein>
<evidence type="ECO:0000313" key="1">
    <source>
        <dbReference type="EMBL" id="ALG11165.1"/>
    </source>
</evidence>
<dbReference type="InterPro" id="IPR038389">
    <property type="entry name" value="PSMG2_sf"/>
</dbReference>
<dbReference type="RefSeq" id="WP_054293066.1">
    <property type="nucleotide sequence ID" value="NZ_CP012752.1"/>
</dbReference>
<organism evidence="1 2">
    <name type="scientific">Kibdelosporangium phytohabitans</name>
    <dbReference type="NCBI Taxonomy" id="860235"/>
    <lineage>
        <taxon>Bacteria</taxon>
        <taxon>Bacillati</taxon>
        <taxon>Actinomycetota</taxon>
        <taxon>Actinomycetes</taxon>
        <taxon>Pseudonocardiales</taxon>
        <taxon>Pseudonocardiaceae</taxon>
        <taxon>Kibdelosporangium</taxon>
    </lineage>
</organism>
<reference evidence="1 2" key="1">
    <citation type="submission" date="2015-07" db="EMBL/GenBank/DDBJ databases">
        <title>Genome sequencing of Kibdelosporangium phytohabitans.</title>
        <authorList>
            <person name="Qin S."/>
            <person name="Xing K."/>
        </authorList>
    </citation>
    <scope>NUCLEOTIDE SEQUENCE [LARGE SCALE GENOMIC DNA]</scope>
    <source>
        <strain evidence="1 2">KLBMP1111</strain>
    </source>
</reference>
<dbReference type="OrthoDB" id="3733464at2"/>
<proteinExistence type="predicted"/>
<dbReference type="InterPro" id="IPR019151">
    <property type="entry name" value="Proteasome_assmbl_chaperone_2"/>
</dbReference>
<gene>
    <name evidence="1" type="ORF">AOZ06_33620</name>
</gene>
<accession>A0A0N9I662</accession>
<dbReference type="EMBL" id="CP012752">
    <property type="protein sequence ID" value="ALG11165.1"/>
    <property type="molecule type" value="Genomic_DNA"/>
</dbReference>
<dbReference type="Gene3D" id="3.40.50.10900">
    <property type="entry name" value="PAC-like subunit"/>
    <property type="match status" value="1"/>
</dbReference>
<sequence length="302" mass="33345">MVLEPENLYEVDSDVPDLTGAVLLHHFDGFMDAGSAGAALVEQLLSAYENRVIARFDIDGLLDYRARRPAMTFVQDHWEDYQTPELVVRLLHDQVGTPFLLLSGPEPDFRWEAFVEAVRQLVERWGVRLTIGVHGIPMGVPHTRPLGLTAHATRPDLVSDYRPMFSRVQVPGNVSGLLELRLGESGHDAIGYAAHVPHYLVQSTYPAAALVLLEALNQSTGLVLQPGALTESSRRADEEIARQVSESDQVAEVVAALEQQYDAFTSAKEEDNLLLDPDDIPTADELGAELERFLAEQQGKTD</sequence>
<dbReference type="Gene3D" id="1.10.287.100">
    <property type="match status" value="1"/>
</dbReference>
<name>A0A0N9I662_9PSEU</name>
<evidence type="ECO:0000313" key="2">
    <source>
        <dbReference type="Proteomes" id="UP000063699"/>
    </source>
</evidence>
<dbReference type="STRING" id="860235.AOZ06_33620"/>
<dbReference type="GO" id="GO:0000502">
    <property type="term" value="C:proteasome complex"/>
    <property type="evidence" value="ECO:0007669"/>
    <property type="project" value="UniProtKB-KW"/>
</dbReference>
<dbReference type="Pfam" id="PF09754">
    <property type="entry name" value="PAC2"/>
    <property type="match status" value="1"/>
</dbReference>
<keyword evidence="2" id="KW-1185">Reference proteome</keyword>
<dbReference type="PIRSF" id="PIRSF028754">
    <property type="entry name" value="UCP028754"/>
    <property type="match status" value="1"/>
</dbReference>
<dbReference type="Proteomes" id="UP000063699">
    <property type="component" value="Chromosome"/>
</dbReference>
<dbReference type="SUPFAM" id="SSF159659">
    <property type="entry name" value="Cgl1923-like"/>
    <property type="match status" value="1"/>
</dbReference>
<keyword evidence="1" id="KW-0647">Proteasome</keyword>
<dbReference type="AlphaFoldDB" id="A0A0N9I662"/>
<dbReference type="InterPro" id="IPR008492">
    <property type="entry name" value="Rv2714-like"/>
</dbReference>
<dbReference type="KEGG" id="kphy:AOZ06_33620"/>